<dbReference type="GO" id="GO:0005829">
    <property type="term" value="C:cytosol"/>
    <property type="evidence" value="ECO:0007669"/>
    <property type="project" value="TreeGrafter"/>
</dbReference>
<dbReference type="OrthoDB" id="4116at2157"/>
<evidence type="ECO:0000256" key="2">
    <source>
        <dbReference type="ARBA" id="ARBA00022490"/>
    </source>
</evidence>
<evidence type="ECO:0000256" key="6">
    <source>
        <dbReference type="HAMAP-Rule" id="MF_00945"/>
    </source>
</evidence>
<dbReference type="InterPro" id="IPR058582">
    <property type="entry name" value="KH_NusA_2nd"/>
</dbReference>
<keyword evidence="4 6" id="KW-0805">Transcription regulation</keyword>
<dbReference type="GeneID" id="8683119"/>
<proteinExistence type="inferred from homology"/>
<dbReference type="InterPro" id="IPR030842">
    <property type="entry name" value="TF_NusA_bacterial"/>
</dbReference>
<gene>
    <name evidence="6" type="primary">nusA</name>
    <name evidence="10" type="ordered locus">MCP_1221</name>
</gene>
<dbReference type="InParanoid" id="D1YXX1"/>
<sequence>MPEVSFTTETMRYIALFESLTGAHAKDCLILEGEDSRIVFVVKSGDMGLAIGKNGNNINRVKKQIGRHVEVIEYNEDPKEFIKNLFQPATVKNIVISTKGERTLAIVDVATKDKGLAIGKNGRNINKVKLLAQRHHTVDDVIINNQK</sequence>
<evidence type="ECO:0000259" key="9">
    <source>
        <dbReference type="Pfam" id="PF26594"/>
    </source>
</evidence>
<feature type="domain" description="NusA-like second KH" evidence="9">
    <location>
        <begin position="78"/>
        <end position="133"/>
    </location>
</feature>
<dbReference type="PATRIC" id="fig|304371.9.peg.1257"/>
<dbReference type="STRING" id="304371.MCP_1221"/>
<dbReference type="InterPro" id="IPR009019">
    <property type="entry name" value="KH_sf_prok-type"/>
</dbReference>
<dbReference type="eggNOG" id="arCOG01760">
    <property type="taxonomic scope" value="Archaea"/>
</dbReference>
<keyword evidence="1 6" id="KW-0806">Transcription termination</keyword>
<dbReference type="FunFam" id="3.30.300.20:FF:000024">
    <property type="entry name" value="Probable transcription termination protein NusA"/>
    <property type="match status" value="1"/>
</dbReference>
<evidence type="ECO:0000256" key="3">
    <source>
        <dbReference type="ARBA" id="ARBA00022884"/>
    </source>
</evidence>
<dbReference type="InterPro" id="IPR004044">
    <property type="entry name" value="KH_dom_type_2"/>
</dbReference>
<evidence type="ECO:0000256" key="4">
    <source>
        <dbReference type="ARBA" id="ARBA00023015"/>
    </source>
</evidence>
<accession>D1YXX1</accession>
<dbReference type="Gene3D" id="3.30.300.20">
    <property type="match status" value="2"/>
</dbReference>
<organism evidence="10 11">
    <name type="scientific">Methanocella paludicola (strain DSM 17711 / JCM 13418 / NBRC 101707 / SANAE)</name>
    <dbReference type="NCBI Taxonomy" id="304371"/>
    <lineage>
        <taxon>Archaea</taxon>
        <taxon>Methanobacteriati</taxon>
        <taxon>Methanobacteriota</taxon>
        <taxon>Stenosarchaea group</taxon>
        <taxon>Methanomicrobia</taxon>
        <taxon>Methanocellales</taxon>
        <taxon>Methanocellaceae</taxon>
        <taxon>Methanocella</taxon>
    </lineage>
</organism>
<comment type="function">
    <text evidence="6">Participates in transcription termination.</text>
</comment>
<dbReference type="CDD" id="cd22531">
    <property type="entry name" value="KH-II_NusA_arch_rpt2"/>
    <property type="match status" value="1"/>
</dbReference>
<protein>
    <recommendedName>
        <fullName evidence="6">Probable transcription termination protein NusA</fullName>
    </recommendedName>
</protein>
<dbReference type="HAMAP" id="MF_00945_A">
    <property type="entry name" value="NusA_A"/>
    <property type="match status" value="1"/>
</dbReference>
<dbReference type="GO" id="GO:0031564">
    <property type="term" value="P:transcription antitermination"/>
    <property type="evidence" value="ECO:0007669"/>
    <property type="project" value="InterPro"/>
</dbReference>
<dbReference type="GO" id="GO:0003723">
    <property type="term" value="F:RNA binding"/>
    <property type="evidence" value="ECO:0007669"/>
    <property type="project" value="UniProtKB-UniRule"/>
</dbReference>
<dbReference type="RefSeq" id="WP_012899972.1">
    <property type="nucleotide sequence ID" value="NC_013665.1"/>
</dbReference>
<dbReference type="PANTHER" id="PTHR22648:SF0">
    <property type="entry name" value="TRANSCRIPTION TERMINATION_ANTITERMINATION PROTEIN NUSA"/>
    <property type="match status" value="1"/>
</dbReference>
<reference evidence="11" key="3">
    <citation type="journal article" date="2011" name="PLoS ONE">
        <title>Genome sequence of a mesophilic hydrogenotrophic methanogen Methanocella paludicola, the first cultivated representative of the order Methanocellales.</title>
        <authorList>
            <person name="Sakai S."/>
            <person name="Takaki Y."/>
            <person name="Shimamura S."/>
            <person name="Sekine M."/>
            <person name="Tajima T."/>
            <person name="Kosugi H."/>
            <person name="Ichikawa N."/>
            <person name="Tasumi E."/>
            <person name="Hiraki A.T."/>
            <person name="Shimizu A."/>
            <person name="Kato Y."/>
            <person name="Nishiko R."/>
            <person name="Mori K."/>
            <person name="Fujita N."/>
            <person name="Imachi H."/>
            <person name="Takai K."/>
        </authorList>
    </citation>
    <scope>NUCLEOTIDE SEQUENCE [LARGE SCALE GENOMIC DNA]</scope>
    <source>
        <strain evidence="11">DSM 17711 / JCM 13418 / NBRC 101707 / SANAE</strain>
    </source>
</reference>
<evidence type="ECO:0000256" key="1">
    <source>
        <dbReference type="ARBA" id="ARBA00022472"/>
    </source>
</evidence>
<dbReference type="InterPro" id="IPR010212">
    <property type="entry name" value="NusA_arc"/>
</dbReference>
<reference evidence="10 11" key="2">
    <citation type="journal article" date="2008" name="Int. J. Syst. Evol. Microbiol.">
        <title>Methanocella paludicola gen. nov., sp. nov., a methane-producing archaeon, the first isolate of the lineage 'Rice Cluster I', and proposal of the new archaeal order Methanocellales ord. nov.</title>
        <authorList>
            <person name="Sakai S."/>
            <person name="Imachi H."/>
            <person name="Hanada S."/>
            <person name="Ohashi A."/>
            <person name="Harada H."/>
            <person name="Kamagata Y."/>
        </authorList>
    </citation>
    <scope>NUCLEOTIDE SEQUENCE [LARGE SCALE GENOMIC DNA]</scope>
    <source>
        <strain evidence="11">DSM 17711 / JCM 13418 / NBRC 101707 / SANAE</strain>
    </source>
</reference>
<dbReference type="PANTHER" id="PTHR22648">
    <property type="entry name" value="TRANSCRIPTION TERMINATION FACTOR NUSA"/>
    <property type="match status" value="1"/>
</dbReference>
<dbReference type="KEGG" id="mpd:MCP_1221"/>
<dbReference type="FunCoup" id="D1YXX1">
    <property type="interactions" value="6"/>
</dbReference>
<name>D1YXX1_METPS</name>
<keyword evidence="3 7" id="KW-0694">RNA-binding</keyword>
<evidence type="ECO:0000256" key="5">
    <source>
        <dbReference type="ARBA" id="ARBA00023163"/>
    </source>
</evidence>
<keyword evidence="5 6" id="KW-0804">Transcription</keyword>
<dbReference type="AlphaFoldDB" id="D1YXX1"/>
<feature type="domain" description="KH type-2" evidence="8">
    <location>
        <begin position="13"/>
        <end position="74"/>
    </location>
</feature>
<dbReference type="EMBL" id="AP011532">
    <property type="protein sequence ID" value="BAI61293.1"/>
    <property type="molecule type" value="Genomic_DNA"/>
</dbReference>
<dbReference type="CDD" id="cd22530">
    <property type="entry name" value="KH-II_NusA_arch_rpt1"/>
    <property type="match status" value="1"/>
</dbReference>
<comment type="subcellular location">
    <subcellularLocation>
        <location evidence="6">Cytoplasm</location>
    </subcellularLocation>
</comment>
<reference evidence="10 11" key="1">
    <citation type="journal article" date="2007" name="Appl. Environ. Microbiol.">
        <title>Isolation of key methanogens for global methane emission from rice paddy fields: a novel isolate affiliated with the clone cluster rice cluster I.</title>
        <authorList>
            <person name="Sakai S."/>
            <person name="Imachi H."/>
            <person name="Sekiguchi Y."/>
            <person name="Ohashi A."/>
            <person name="Harada H."/>
            <person name="Kamagata Y."/>
        </authorList>
    </citation>
    <scope>NUCLEOTIDE SEQUENCE [LARGE SCALE GENOMIC DNA]</scope>
    <source>
        <strain evidence="11">DSM 17711 / JCM 13418 / NBRC 101707 / SANAE</strain>
    </source>
</reference>
<evidence type="ECO:0000313" key="11">
    <source>
        <dbReference type="Proteomes" id="UP000001882"/>
    </source>
</evidence>
<dbReference type="NCBIfam" id="TIGR01952">
    <property type="entry name" value="nusA_arch"/>
    <property type="match status" value="1"/>
</dbReference>
<dbReference type="PROSITE" id="PS50084">
    <property type="entry name" value="KH_TYPE_1"/>
    <property type="match status" value="1"/>
</dbReference>
<dbReference type="Pfam" id="PF07650">
    <property type="entry name" value="KH_2"/>
    <property type="match status" value="1"/>
</dbReference>
<evidence type="ECO:0000313" key="10">
    <source>
        <dbReference type="EMBL" id="BAI61293.1"/>
    </source>
</evidence>
<dbReference type="SUPFAM" id="SSF54814">
    <property type="entry name" value="Prokaryotic type KH domain (KH-domain type II)"/>
    <property type="match status" value="2"/>
</dbReference>
<evidence type="ECO:0000256" key="7">
    <source>
        <dbReference type="PROSITE-ProRule" id="PRU00117"/>
    </source>
</evidence>
<keyword evidence="11" id="KW-1185">Reference proteome</keyword>
<keyword evidence="2 6" id="KW-0963">Cytoplasm</keyword>
<dbReference type="Proteomes" id="UP000001882">
    <property type="component" value="Chromosome"/>
</dbReference>
<evidence type="ECO:0000259" key="8">
    <source>
        <dbReference type="Pfam" id="PF07650"/>
    </source>
</evidence>
<dbReference type="GO" id="GO:0006353">
    <property type="term" value="P:DNA-templated transcription termination"/>
    <property type="evidence" value="ECO:0007669"/>
    <property type="project" value="UniProtKB-UniRule"/>
</dbReference>
<comment type="similarity">
    <text evidence="6">Belongs to the NusA family.</text>
</comment>
<dbReference type="InterPro" id="IPR015946">
    <property type="entry name" value="KH_dom-like_a/b"/>
</dbReference>
<dbReference type="Pfam" id="PF26594">
    <property type="entry name" value="KH_NusA_2nd"/>
    <property type="match status" value="1"/>
</dbReference>